<evidence type="ECO:0000256" key="4">
    <source>
        <dbReference type="ARBA" id="ARBA00022448"/>
    </source>
</evidence>
<comment type="caution">
    <text evidence="18">The sequence shown here is derived from an EMBL/GenBank/DDBJ whole genome shotgun (WGS) entry which is preliminary data.</text>
</comment>
<dbReference type="GO" id="GO:0005886">
    <property type="term" value="C:plasma membrane"/>
    <property type="evidence" value="ECO:0007669"/>
    <property type="project" value="UniProtKB-SubCell"/>
</dbReference>
<dbReference type="PANTHER" id="PTHR19271:SF16">
    <property type="entry name" value="CYTOCHROME B"/>
    <property type="match status" value="1"/>
</dbReference>
<evidence type="ECO:0000313" key="18">
    <source>
        <dbReference type="EMBL" id="GAX89752.1"/>
    </source>
</evidence>
<keyword evidence="6" id="KW-0349">Heme</keyword>
<feature type="domain" description="Cytochrome b/b6 N-terminal region profile" evidence="17">
    <location>
        <begin position="5"/>
        <end position="223"/>
    </location>
</feature>
<protein>
    <recommendedName>
        <fullName evidence="15">Menaquinol:cytochrome c reductase cytochrome b subunit</fullName>
    </recommendedName>
</protein>
<evidence type="ECO:0000256" key="13">
    <source>
        <dbReference type="ARBA" id="ARBA00059322"/>
    </source>
</evidence>
<dbReference type="Proteomes" id="UP000217785">
    <property type="component" value="Unassembled WGS sequence"/>
</dbReference>
<evidence type="ECO:0000259" key="17">
    <source>
        <dbReference type="PROSITE" id="PS51002"/>
    </source>
</evidence>
<evidence type="ECO:0000256" key="14">
    <source>
        <dbReference type="ARBA" id="ARBA00064458"/>
    </source>
</evidence>
<dbReference type="InterPro" id="IPR027387">
    <property type="entry name" value="Cytb/b6-like_sf"/>
</dbReference>
<feature type="transmembrane region" description="Helical" evidence="16">
    <location>
        <begin position="39"/>
        <end position="67"/>
    </location>
</feature>
<comment type="subcellular location">
    <subcellularLocation>
        <location evidence="3">Cell membrane</location>
        <topology evidence="3">Multi-pass membrane protein</topology>
    </subcellularLocation>
</comment>
<gene>
    <name evidence="18" type="ORF">EFBL_1377</name>
</gene>
<evidence type="ECO:0000256" key="3">
    <source>
        <dbReference type="ARBA" id="ARBA00004651"/>
    </source>
</evidence>
<dbReference type="NCBIfam" id="NF002990">
    <property type="entry name" value="PRK03735.1"/>
    <property type="match status" value="1"/>
</dbReference>
<dbReference type="Gene3D" id="1.20.810.10">
    <property type="entry name" value="Cytochrome Bc1 Complex, Chain C"/>
    <property type="match status" value="1"/>
</dbReference>
<organism evidence="18 19">
    <name type="scientific">Effusibacillus lacus</name>
    <dbReference type="NCBI Taxonomy" id="1348429"/>
    <lineage>
        <taxon>Bacteria</taxon>
        <taxon>Bacillati</taxon>
        <taxon>Bacillota</taxon>
        <taxon>Bacilli</taxon>
        <taxon>Bacillales</taxon>
        <taxon>Alicyclobacillaceae</taxon>
        <taxon>Effusibacillus</taxon>
    </lineage>
</organism>
<comment type="cofactor">
    <cofactor evidence="2">
        <name>heme b</name>
        <dbReference type="ChEBI" id="CHEBI:60344"/>
    </cofactor>
</comment>
<evidence type="ECO:0000256" key="10">
    <source>
        <dbReference type="ARBA" id="ARBA00022989"/>
    </source>
</evidence>
<evidence type="ECO:0000256" key="9">
    <source>
        <dbReference type="ARBA" id="ARBA00022982"/>
    </source>
</evidence>
<dbReference type="InterPro" id="IPR048259">
    <property type="entry name" value="Cytochrome_b_N_euk/bac"/>
</dbReference>
<accession>A0A292YD36</accession>
<dbReference type="PIRSF" id="PIRSF000032">
    <property type="entry name" value="Cytochrome_b6"/>
    <property type="match status" value="1"/>
</dbReference>
<dbReference type="EMBL" id="BDUF01000029">
    <property type="protein sequence ID" value="GAX89752.1"/>
    <property type="molecule type" value="Genomic_DNA"/>
</dbReference>
<evidence type="ECO:0000256" key="5">
    <source>
        <dbReference type="ARBA" id="ARBA00022475"/>
    </source>
</evidence>
<evidence type="ECO:0000256" key="8">
    <source>
        <dbReference type="ARBA" id="ARBA00022723"/>
    </source>
</evidence>
<dbReference type="AlphaFoldDB" id="A0A292YD36"/>
<dbReference type="GO" id="GO:0022904">
    <property type="term" value="P:respiratory electron transport chain"/>
    <property type="evidence" value="ECO:0007669"/>
    <property type="project" value="InterPro"/>
</dbReference>
<keyword evidence="4" id="KW-0813">Transport</keyword>
<name>A0A292YD36_9BACL</name>
<dbReference type="FunFam" id="1.20.810.10:FF:000003">
    <property type="entry name" value="Menaquinol-Cytochrome c reductase cytochrome b6 subunit"/>
    <property type="match status" value="1"/>
</dbReference>
<dbReference type="PANTHER" id="PTHR19271">
    <property type="entry name" value="CYTOCHROME B"/>
    <property type="match status" value="1"/>
</dbReference>
<dbReference type="GO" id="GO:0016491">
    <property type="term" value="F:oxidoreductase activity"/>
    <property type="evidence" value="ECO:0007669"/>
    <property type="project" value="InterPro"/>
</dbReference>
<keyword evidence="10 16" id="KW-1133">Transmembrane helix</keyword>
<keyword evidence="5" id="KW-1003">Cell membrane</keyword>
<evidence type="ECO:0000256" key="6">
    <source>
        <dbReference type="ARBA" id="ARBA00022617"/>
    </source>
</evidence>
<evidence type="ECO:0000256" key="2">
    <source>
        <dbReference type="ARBA" id="ARBA00001970"/>
    </source>
</evidence>
<reference evidence="19" key="1">
    <citation type="submission" date="2017-07" db="EMBL/GenBank/DDBJ databases">
        <title>Draft genome sequence of Effusibacillus lacus strain skLN1.</title>
        <authorList>
            <person name="Watanabe M."/>
            <person name="Kojima H."/>
            <person name="Fukui M."/>
        </authorList>
    </citation>
    <scope>NUCLEOTIDE SEQUENCE [LARGE SCALE GENOMIC DNA]</scope>
    <source>
        <strain evidence="19">skLN1</strain>
    </source>
</reference>
<keyword evidence="7 16" id="KW-0812">Transmembrane</keyword>
<feature type="transmembrane region" description="Helical" evidence="16">
    <location>
        <begin position="95"/>
        <end position="114"/>
    </location>
</feature>
<comment type="cofactor">
    <cofactor evidence="1">
        <name>heme c</name>
        <dbReference type="ChEBI" id="CHEBI:61717"/>
    </cofactor>
</comment>
<evidence type="ECO:0000256" key="7">
    <source>
        <dbReference type="ARBA" id="ARBA00022692"/>
    </source>
</evidence>
<comment type="function">
    <text evidence="13">Component of the menaquinol:cytochrome c reductase complex.</text>
</comment>
<dbReference type="SUPFAM" id="SSF81342">
    <property type="entry name" value="Transmembrane di-heme cytochromes"/>
    <property type="match status" value="1"/>
</dbReference>
<keyword evidence="8" id="KW-0479">Metal-binding</keyword>
<proteinExistence type="predicted"/>
<dbReference type="CDD" id="cd00284">
    <property type="entry name" value="Cytochrome_b_N"/>
    <property type="match status" value="1"/>
</dbReference>
<dbReference type="NCBIfam" id="NF040969">
    <property type="entry name" value="cytb_ExtP"/>
    <property type="match status" value="1"/>
</dbReference>
<dbReference type="InterPro" id="IPR005797">
    <property type="entry name" value="Cyt_b/b6_N"/>
</dbReference>
<dbReference type="GO" id="GO:0046872">
    <property type="term" value="F:metal ion binding"/>
    <property type="evidence" value="ECO:0007669"/>
    <property type="project" value="UniProtKB-KW"/>
</dbReference>
<evidence type="ECO:0000256" key="16">
    <source>
        <dbReference type="SAM" id="Phobius"/>
    </source>
</evidence>
<keyword evidence="19" id="KW-1185">Reference proteome</keyword>
<evidence type="ECO:0000256" key="12">
    <source>
        <dbReference type="ARBA" id="ARBA00023136"/>
    </source>
</evidence>
<dbReference type="GO" id="GO:0009055">
    <property type="term" value="F:electron transfer activity"/>
    <property type="evidence" value="ECO:0007669"/>
    <property type="project" value="InterPro"/>
</dbReference>
<dbReference type="OrthoDB" id="9804503at2"/>
<dbReference type="Pfam" id="PF00033">
    <property type="entry name" value="Cytochrome_B"/>
    <property type="match status" value="1"/>
</dbReference>
<comment type="subunit">
    <text evidence="14">The main subunits of the menaquinol:cytochrome c complex are a Rieske-type iron-sulfur protein (QcrA), a cytochrome b (QcrB) and a cytochrome c (QcrC).</text>
</comment>
<evidence type="ECO:0000256" key="11">
    <source>
        <dbReference type="ARBA" id="ARBA00023004"/>
    </source>
</evidence>
<keyword evidence="9" id="KW-0249">Electron transport</keyword>
<evidence type="ECO:0000256" key="15">
    <source>
        <dbReference type="ARBA" id="ARBA00071774"/>
    </source>
</evidence>
<feature type="transmembrane region" description="Helical" evidence="16">
    <location>
        <begin position="191"/>
        <end position="214"/>
    </location>
</feature>
<sequence>MLKKTYDWIDERLGVTPIWRDIADHEVPAHVNPANKMSAFIYCFGGLTFLIITTQIISGMFLAMYYVPDIINAYKSVKYITDEVLLGNIVRGMHFWGASLVIIMMFLHMLRVFFTGSYKAPRELNWVVGVLIFAVVMGFGFTGYLLPWDQKAYWATAVGAKIAGSVPFIGKYIQTLLVGGPDLGALTLTRFFAIHVFFLPAALLVLLGLHFFMIRKQGIAGPL</sequence>
<dbReference type="InterPro" id="IPR016174">
    <property type="entry name" value="Di-haem_cyt_TM"/>
</dbReference>
<keyword evidence="11" id="KW-0408">Iron</keyword>
<dbReference type="RefSeq" id="WP_096181450.1">
    <property type="nucleotide sequence ID" value="NZ_BDUF01000029.1"/>
</dbReference>
<evidence type="ECO:0000313" key="19">
    <source>
        <dbReference type="Proteomes" id="UP000217785"/>
    </source>
</evidence>
<keyword evidence="12 16" id="KW-0472">Membrane</keyword>
<feature type="transmembrane region" description="Helical" evidence="16">
    <location>
        <begin position="126"/>
        <end position="146"/>
    </location>
</feature>
<dbReference type="PROSITE" id="PS51002">
    <property type="entry name" value="CYTB_NTER"/>
    <property type="match status" value="1"/>
</dbReference>
<evidence type="ECO:0000256" key="1">
    <source>
        <dbReference type="ARBA" id="ARBA00001926"/>
    </source>
</evidence>